<keyword evidence="3" id="KW-1185">Reference proteome</keyword>
<dbReference type="OrthoDB" id="2342932at2759"/>
<protein>
    <submittedName>
        <fullName evidence="2">Uncharacterized protein</fullName>
    </submittedName>
</protein>
<accession>A0A922IDN5</accession>
<dbReference type="InterPro" id="IPR036296">
    <property type="entry name" value="SKP1-like_dim_sf"/>
</dbReference>
<dbReference type="SUPFAM" id="SSF81382">
    <property type="entry name" value="Skp1 dimerisation domain-like"/>
    <property type="match status" value="1"/>
</dbReference>
<gene>
    <name evidence="2" type="ORF">DERF_003127</name>
    <name evidence="1" type="ORF">HUG17_5138</name>
</gene>
<reference evidence="1" key="3">
    <citation type="journal article" date="2021" name="World Allergy Organ. J.">
        <title>Chromosome-level assembly of Dermatophagoides farinae genome and transcriptome reveals two novel allergens Der f 37 and Der f 39.</title>
        <authorList>
            <person name="Chen J."/>
            <person name="Cai Z."/>
            <person name="Fan D."/>
            <person name="Hu J."/>
            <person name="Hou Y."/>
            <person name="He Y."/>
            <person name="Zhang Z."/>
            <person name="Zhao Z."/>
            <person name="Gao P."/>
            <person name="Hu W."/>
            <person name="Sun J."/>
            <person name="Li J."/>
            <person name="Ji K."/>
        </authorList>
    </citation>
    <scope>NUCLEOTIDE SEQUENCE</scope>
    <source>
        <strain evidence="1">JKM2019</strain>
    </source>
</reference>
<dbReference type="Gene3D" id="3.30.710.10">
    <property type="entry name" value="Potassium Channel Kv1.1, Chain A"/>
    <property type="match status" value="1"/>
</dbReference>
<reference evidence="2" key="1">
    <citation type="submission" date="2013-05" db="EMBL/GenBank/DDBJ databases">
        <authorList>
            <person name="Yim A.K.Y."/>
            <person name="Chan T.F."/>
            <person name="Ji K.M."/>
            <person name="Liu X.Y."/>
            <person name="Zhou J.W."/>
            <person name="Li R.Q."/>
            <person name="Yang K.Y."/>
            <person name="Li J."/>
            <person name="Li M."/>
            <person name="Law P.T.W."/>
            <person name="Wu Y.L."/>
            <person name="Cai Z.L."/>
            <person name="Qin H."/>
            <person name="Bao Y."/>
            <person name="Leung R.K.K."/>
            <person name="Ng P.K.S."/>
            <person name="Zou J."/>
            <person name="Zhong X.J."/>
            <person name="Ran P.X."/>
            <person name="Zhong N.S."/>
            <person name="Liu Z.G."/>
            <person name="Tsui S.K.W."/>
        </authorList>
    </citation>
    <scope>NUCLEOTIDE SEQUENCE</scope>
    <source>
        <strain evidence="2">Derf</strain>
        <tissue evidence="2">Whole organism</tissue>
    </source>
</reference>
<reference evidence="2" key="4">
    <citation type="journal article" date="2022" name="Res Sq">
        <title>Comparative Genomics Reveals Insights into the Divergent Evolution of Astigmatic Mites and Household Pest Adaptations.</title>
        <authorList>
            <person name="Xiong Q."/>
            <person name="Wan A.T.-Y."/>
            <person name="Liu X.-Y."/>
            <person name="Fung C.S.-H."/>
            <person name="Xiao X."/>
            <person name="Malainual N."/>
            <person name="Hou J."/>
            <person name="Wang L."/>
            <person name="Wang M."/>
            <person name="Yang K."/>
            <person name="Cui Y."/>
            <person name="Leung E."/>
            <person name="Nong W."/>
            <person name="Shin S.-K."/>
            <person name="Au S."/>
            <person name="Jeong K.Y."/>
            <person name="Chew F.T."/>
            <person name="Hui J."/>
            <person name="Leung T.F."/>
            <person name="Tungtrongchitr A."/>
            <person name="Zhong N."/>
            <person name="Liu Z."/>
            <person name="Tsui S."/>
        </authorList>
    </citation>
    <scope>NUCLEOTIDE SEQUENCE</scope>
    <source>
        <strain evidence="2">Derf</strain>
        <tissue evidence="2">Whole organism</tissue>
    </source>
</reference>
<dbReference type="EMBL" id="SDOV01000004">
    <property type="protein sequence ID" value="KAH7642093.1"/>
    <property type="molecule type" value="Genomic_DNA"/>
</dbReference>
<dbReference type="InterPro" id="IPR011333">
    <property type="entry name" value="SKP1/BTB/POZ_sf"/>
</dbReference>
<proteinExistence type="predicted"/>
<dbReference type="GO" id="GO:0006511">
    <property type="term" value="P:ubiquitin-dependent protein catabolic process"/>
    <property type="evidence" value="ECO:0007669"/>
    <property type="project" value="InterPro"/>
</dbReference>
<dbReference type="Proteomes" id="UP000790347">
    <property type="component" value="Unassembled WGS sequence"/>
</dbReference>
<evidence type="ECO:0000313" key="1">
    <source>
        <dbReference type="EMBL" id="KAH7642093.1"/>
    </source>
</evidence>
<dbReference type="AlphaFoldDB" id="A0A922IDN5"/>
<sequence>MNGSNNLPEQSQTKRQSIMADQSIDNRLIYIQPFGDENVMLPMTRRAARLSGYLGDLIDLIDQKAFDVEVENSTNIDSANCPTIPLINHTACNVNTMKNIIRWCEYHCDDPKLDDNNFEDSEEDEYARRTRKLEELPSYWDRRFLADIAGDEDQTNGWQNRADLYDLLIAAHFLRINPIVEIGGKFICQSIRERNVEQVRNFLGIINDLSEDDNILSNTDRLTFNFRKN</sequence>
<dbReference type="Proteomes" id="UP000828236">
    <property type="component" value="Unassembled WGS sequence"/>
</dbReference>
<dbReference type="EMBL" id="ASGP02000001">
    <property type="protein sequence ID" value="KAH9529235.1"/>
    <property type="molecule type" value="Genomic_DNA"/>
</dbReference>
<evidence type="ECO:0000313" key="2">
    <source>
        <dbReference type="EMBL" id="KAH9529235.1"/>
    </source>
</evidence>
<dbReference type="InterPro" id="IPR016897">
    <property type="entry name" value="SKP1"/>
</dbReference>
<evidence type="ECO:0000313" key="3">
    <source>
        <dbReference type="Proteomes" id="UP000790347"/>
    </source>
</evidence>
<dbReference type="PANTHER" id="PTHR11165">
    <property type="entry name" value="SKP1"/>
    <property type="match status" value="1"/>
</dbReference>
<reference evidence="1" key="2">
    <citation type="submission" date="2020-06" db="EMBL/GenBank/DDBJ databases">
        <authorList>
            <person name="Ji K."/>
            <person name="Li J."/>
        </authorList>
    </citation>
    <scope>NUCLEOTIDE SEQUENCE</scope>
    <source>
        <strain evidence="1">JKM2019</strain>
        <tissue evidence="1">Whole body</tissue>
    </source>
</reference>
<comment type="caution">
    <text evidence="2">The sequence shown here is derived from an EMBL/GenBank/DDBJ whole genome shotgun (WGS) entry which is preliminary data.</text>
</comment>
<name>A0A922IDN5_DERFA</name>
<organism evidence="2 3">
    <name type="scientific">Dermatophagoides farinae</name>
    <name type="common">American house dust mite</name>
    <dbReference type="NCBI Taxonomy" id="6954"/>
    <lineage>
        <taxon>Eukaryota</taxon>
        <taxon>Metazoa</taxon>
        <taxon>Ecdysozoa</taxon>
        <taxon>Arthropoda</taxon>
        <taxon>Chelicerata</taxon>
        <taxon>Arachnida</taxon>
        <taxon>Acari</taxon>
        <taxon>Acariformes</taxon>
        <taxon>Sarcoptiformes</taxon>
        <taxon>Astigmata</taxon>
        <taxon>Psoroptidia</taxon>
        <taxon>Analgoidea</taxon>
        <taxon>Pyroglyphidae</taxon>
        <taxon>Dermatophagoidinae</taxon>
        <taxon>Dermatophagoides</taxon>
    </lineage>
</organism>